<keyword evidence="1" id="KW-0863">Zinc-finger</keyword>
<dbReference type="GO" id="GO:0008270">
    <property type="term" value="F:zinc ion binding"/>
    <property type="evidence" value="ECO:0007669"/>
    <property type="project" value="UniProtKB-KW"/>
</dbReference>
<proteinExistence type="predicted"/>
<evidence type="ECO:0000259" key="2">
    <source>
        <dbReference type="PROSITE" id="PS50157"/>
    </source>
</evidence>
<dbReference type="InterPro" id="IPR013087">
    <property type="entry name" value="Znf_C2H2_type"/>
</dbReference>
<feature type="domain" description="C2H2-type" evidence="2">
    <location>
        <begin position="55"/>
        <end position="78"/>
    </location>
</feature>
<dbReference type="STRING" id="126957.T1J6V6"/>
<dbReference type="SMART" id="SM00355">
    <property type="entry name" value="ZnF_C2H2"/>
    <property type="match status" value="2"/>
</dbReference>
<dbReference type="PANTHER" id="PTHR33936">
    <property type="entry name" value="PROTEIN CBG17840"/>
    <property type="match status" value="1"/>
</dbReference>
<keyword evidence="1" id="KW-0479">Metal-binding</keyword>
<reference evidence="4" key="1">
    <citation type="submission" date="2011-05" db="EMBL/GenBank/DDBJ databases">
        <authorList>
            <person name="Richards S.R."/>
            <person name="Qu J."/>
            <person name="Jiang H."/>
            <person name="Jhangiani S.N."/>
            <person name="Agravi P."/>
            <person name="Goodspeed R."/>
            <person name="Gross S."/>
            <person name="Mandapat C."/>
            <person name="Jackson L."/>
            <person name="Mathew T."/>
            <person name="Pu L."/>
            <person name="Thornton R."/>
            <person name="Saada N."/>
            <person name="Wilczek-Boney K.B."/>
            <person name="Lee S."/>
            <person name="Kovar C."/>
            <person name="Wu Y."/>
            <person name="Scherer S.E."/>
            <person name="Worley K.C."/>
            <person name="Muzny D.M."/>
            <person name="Gibbs R."/>
        </authorList>
    </citation>
    <scope>NUCLEOTIDE SEQUENCE</scope>
    <source>
        <strain evidence="4">Brora</strain>
    </source>
</reference>
<dbReference type="PROSITE" id="PS50157">
    <property type="entry name" value="ZINC_FINGER_C2H2_2"/>
    <property type="match status" value="1"/>
</dbReference>
<dbReference type="PANTHER" id="PTHR33936:SF24">
    <property type="entry name" value="C2H2-TYPE DOMAIN-CONTAINING PROTEIN"/>
    <property type="match status" value="1"/>
</dbReference>
<protein>
    <recommendedName>
        <fullName evidence="2">C2H2-type domain-containing protein</fullName>
    </recommendedName>
</protein>
<dbReference type="HOGENOM" id="CLU_520064_0_0_1"/>
<dbReference type="SUPFAM" id="SSF57903">
    <property type="entry name" value="FYVE/PHD zinc finger"/>
    <property type="match status" value="1"/>
</dbReference>
<dbReference type="InterPro" id="IPR011011">
    <property type="entry name" value="Znf_FYVE_PHD"/>
</dbReference>
<reference evidence="3" key="2">
    <citation type="submission" date="2015-02" db="UniProtKB">
        <authorList>
            <consortium name="EnsemblMetazoa"/>
        </authorList>
    </citation>
    <scope>IDENTIFICATION</scope>
</reference>
<dbReference type="InterPro" id="IPR052797">
    <property type="entry name" value="RegFact_GeneExpr_CellDeath"/>
</dbReference>
<dbReference type="EMBL" id="JH431894">
    <property type="status" value="NOT_ANNOTATED_CDS"/>
    <property type="molecule type" value="Genomic_DNA"/>
</dbReference>
<dbReference type="Gene3D" id="3.30.40.10">
    <property type="entry name" value="Zinc/RING finger domain, C3HC4 (zinc finger)"/>
    <property type="match status" value="1"/>
</dbReference>
<accession>T1J6V6</accession>
<dbReference type="InterPro" id="IPR013083">
    <property type="entry name" value="Znf_RING/FYVE/PHD"/>
</dbReference>
<sequence length="524" mass="61806">MIFFDAFVTRRHQVLLGVTWLSHHVVSVRRVRCFRAKKRFIHFVMANRIENKKMLKCLICDKNFSTRQSLSFHKINQHGIKTKQEATENWKCQEEKCQFRCSQAELFRNHLHEHHDFQCEMKILNFNNFGEFKKWKNEEENKYAVSFVSPRGRAENENETTYYYICNRSGVYTPKVDDLDRKRELKSQGSVKTNLKCTSQITARESKINKTLNVVYWLPHYGHKKTYSTKKFEKEKIIKRLQMINVRHRMMQQMDIEKYRVIQVTENTWKFQNQNFKVSKKSCPRDTCKLKCSICNICIHDFVCSCPDSLYVKTICKHIHFVASKVMANRNPEDPSNINDEQLIETEENVNDNLMESRKNELGEIIRNRKSASTIADIKREIMGQSDDLISLLTTCNDIEILKLVQNSFKTQILPLMKHKQFYKEIPLEISKRINANQNVELQPRFKLRKESGKRKGSIFHSSNGDENAARKRVRGYQTICSSCNKEDDTEIGADVDWLQCDVCDSWHHKTCVSYASIDENFKS</sequence>
<dbReference type="Proteomes" id="UP000014500">
    <property type="component" value="Unassembled WGS sequence"/>
</dbReference>
<dbReference type="PROSITE" id="PS00028">
    <property type="entry name" value="ZINC_FINGER_C2H2_1"/>
    <property type="match status" value="1"/>
</dbReference>
<dbReference type="EnsemblMetazoa" id="SMAR009385-RA">
    <property type="protein sequence ID" value="SMAR009385-PA"/>
    <property type="gene ID" value="SMAR009385"/>
</dbReference>
<evidence type="ECO:0000313" key="3">
    <source>
        <dbReference type="EnsemblMetazoa" id="SMAR009385-PA"/>
    </source>
</evidence>
<keyword evidence="4" id="KW-1185">Reference proteome</keyword>
<evidence type="ECO:0000313" key="4">
    <source>
        <dbReference type="Proteomes" id="UP000014500"/>
    </source>
</evidence>
<name>T1J6V6_STRMM</name>
<dbReference type="AlphaFoldDB" id="T1J6V6"/>
<evidence type="ECO:0000256" key="1">
    <source>
        <dbReference type="PROSITE-ProRule" id="PRU00042"/>
    </source>
</evidence>
<organism evidence="3 4">
    <name type="scientific">Strigamia maritima</name>
    <name type="common">European centipede</name>
    <name type="synonym">Geophilus maritimus</name>
    <dbReference type="NCBI Taxonomy" id="126957"/>
    <lineage>
        <taxon>Eukaryota</taxon>
        <taxon>Metazoa</taxon>
        <taxon>Ecdysozoa</taxon>
        <taxon>Arthropoda</taxon>
        <taxon>Myriapoda</taxon>
        <taxon>Chilopoda</taxon>
        <taxon>Pleurostigmophora</taxon>
        <taxon>Geophilomorpha</taxon>
        <taxon>Linotaeniidae</taxon>
        <taxon>Strigamia</taxon>
    </lineage>
</organism>
<keyword evidence="1" id="KW-0862">Zinc</keyword>